<gene>
    <name evidence="2" type="ORF">HII31_12196</name>
</gene>
<dbReference type="Proteomes" id="UP000660729">
    <property type="component" value="Unassembled WGS sequence"/>
</dbReference>
<dbReference type="PROSITE" id="PS50181">
    <property type="entry name" value="FBOX"/>
    <property type="match status" value="1"/>
</dbReference>
<accession>A0A8H6VFR7</accession>
<feature type="domain" description="F-box" evidence="1">
    <location>
        <begin position="68"/>
        <end position="118"/>
    </location>
</feature>
<feature type="non-terminal residue" evidence="2">
    <location>
        <position position="524"/>
    </location>
</feature>
<dbReference type="Pfam" id="PF12937">
    <property type="entry name" value="F-box-like"/>
    <property type="match status" value="1"/>
</dbReference>
<name>A0A8H6VFR7_9PEZI</name>
<dbReference type="InterPro" id="IPR001810">
    <property type="entry name" value="F-box_dom"/>
</dbReference>
<reference evidence="2" key="1">
    <citation type="submission" date="2020-04" db="EMBL/GenBank/DDBJ databases">
        <title>Draft genome resource of the tomato pathogen Pseudocercospora fuligena.</title>
        <authorList>
            <person name="Zaccaron A."/>
        </authorList>
    </citation>
    <scope>NUCLEOTIDE SEQUENCE</scope>
    <source>
        <strain evidence="2">PF001</strain>
    </source>
</reference>
<evidence type="ECO:0000313" key="2">
    <source>
        <dbReference type="EMBL" id="KAF7186494.1"/>
    </source>
</evidence>
<keyword evidence="3" id="KW-1185">Reference proteome</keyword>
<dbReference type="AlphaFoldDB" id="A0A8H6VFR7"/>
<evidence type="ECO:0000313" key="3">
    <source>
        <dbReference type="Proteomes" id="UP000660729"/>
    </source>
</evidence>
<organism evidence="2 3">
    <name type="scientific">Pseudocercospora fuligena</name>
    <dbReference type="NCBI Taxonomy" id="685502"/>
    <lineage>
        <taxon>Eukaryota</taxon>
        <taxon>Fungi</taxon>
        <taxon>Dikarya</taxon>
        <taxon>Ascomycota</taxon>
        <taxon>Pezizomycotina</taxon>
        <taxon>Dothideomycetes</taxon>
        <taxon>Dothideomycetidae</taxon>
        <taxon>Mycosphaerellales</taxon>
        <taxon>Mycosphaerellaceae</taxon>
        <taxon>Pseudocercospora</taxon>
    </lineage>
</organism>
<dbReference type="OrthoDB" id="10349655at2759"/>
<evidence type="ECO:0000259" key="1">
    <source>
        <dbReference type="PROSITE" id="PS50181"/>
    </source>
</evidence>
<comment type="caution">
    <text evidence="2">The sequence shown here is derived from an EMBL/GenBank/DDBJ whole genome shotgun (WGS) entry which is preliminary data.</text>
</comment>
<dbReference type="EMBL" id="JABCIY010000252">
    <property type="protein sequence ID" value="KAF7186494.1"/>
    <property type="molecule type" value="Genomic_DNA"/>
</dbReference>
<protein>
    <recommendedName>
        <fullName evidence="1">F-box domain-containing protein</fullName>
    </recommendedName>
</protein>
<proteinExistence type="predicted"/>
<dbReference type="SUPFAM" id="SSF52047">
    <property type="entry name" value="RNI-like"/>
    <property type="match status" value="1"/>
</dbReference>
<sequence>TRKLTSTRERQPPLLPQLLPTEAQPRLRDLYINITSVAIMLSSIRQYLTWRPRATTPAVEKHYMIPPEATIEDLPTELLAEVMGHYSPVPTDYCTLALVSKHFNAVATPFLYSQFSNLTSSTRLRLLLRTITQKPGLAAHFRQLNIRFWTGAADDLPSDEEIIGYLEAILPYAAYRDVHFPMSASLKNAVYDAQVMLLLLFAKNTRVLRFSLPSVQEIQEFGRINPDWANIGSMLQLFLELVRNQQIPSILPELKSVQIGNRFDITVSNGIVTGVTAPSLFVQTFMLLPKVDTIRAETISSRPFVQDIQRIHGTSSVTRLHLSKSYLDVLSLSDLVTSCASLKDLAVEWHESEVAHAHQGPSDMDLGQLWESLQRHRSSLQHLKLVFKAEAVKCITDRPALRSLAEFPSLESLCIDDYALAGAYQDEYVDEWDIDDLFTQRTNFLPQSLKTFIFHTRKDLVDSCSVMAQIHHMLPESLEHLTVTFADIAPPDFRDLGTPKPEMPNLMRTTSKRVGLWSAGREEI</sequence>